<reference evidence="1" key="1">
    <citation type="submission" date="2018-02" db="EMBL/GenBank/DDBJ databases">
        <title>Rhizophora mucronata_Transcriptome.</title>
        <authorList>
            <person name="Meera S.P."/>
            <person name="Sreeshan A."/>
            <person name="Augustine A."/>
        </authorList>
    </citation>
    <scope>NUCLEOTIDE SEQUENCE</scope>
    <source>
        <tissue evidence="1">Leaf</tissue>
    </source>
</reference>
<protein>
    <submittedName>
        <fullName evidence="1">Uncharacterized protein</fullName>
    </submittedName>
</protein>
<evidence type="ECO:0000313" key="1">
    <source>
        <dbReference type="EMBL" id="MBX59479.1"/>
    </source>
</evidence>
<accession>A0A2P2PXV4</accession>
<organism evidence="1">
    <name type="scientific">Rhizophora mucronata</name>
    <name type="common">Asiatic mangrove</name>
    <dbReference type="NCBI Taxonomy" id="61149"/>
    <lineage>
        <taxon>Eukaryota</taxon>
        <taxon>Viridiplantae</taxon>
        <taxon>Streptophyta</taxon>
        <taxon>Embryophyta</taxon>
        <taxon>Tracheophyta</taxon>
        <taxon>Spermatophyta</taxon>
        <taxon>Magnoliopsida</taxon>
        <taxon>eudicotyledons</taxon>
        <taxon>Gunneridae</taxon>
        <taxon>Pentapetalae</taxon>
        <taxon>rosids</taxon>
        <taxon>fabids</taxon>
        <taxon>Malpighiales</taxon>
        <taxon>Rhizophoraceae</taxon>
        <taxon>Rhizophora</taxon>
    </lineage>
</organism>
<dbReference type="EMBL" id="GGEC01078995">
    <property type="protein sequence ID" value="MBX59479.1"/>
    <property type="molecule type" value="Transcribed_RNA"/>
</dbReference>
<proteinExistence type="predicted"/>
<sequence>MFLCQFYYINNGFKYQKKIMGLLV</sequence>
<dbReference type="AlphaFoldDB" id="A0A2P2PXV4"/>
<name>A0A2P2PXV4_RHIMU</name>